<dbReference type="InterPro" id="IPR033443">
    <property type="entry name" value="PROP1-like_PPR_dom"/>
</dbReference>
<dbReference type="InterPro" id="IPR050667">
    <property type="entry name" value="PPR-containing_protein"/>
</dbReference>
<evidence type="ECO:0000256" key="3">
    <source>
        <dbReference type="SAM" id="MobiDB-lite"/>
    </source>
</evidence>
<feature type="region of interest" description="Disordered" evidence="3">
    <location>
        <begin position="106"/>
        <end position="145"/>
    </location>
</feature>
<feature type="repeat" description="PPR" evidence="2">
    <location>
        <begin position="290"/>
        <end position="324"/>
    </location>
</feature>
<feature type="repeat" description="PPR" evidence="2">
    <location>
        <begin position="749"/>
        <end position="783"/>
    </location>
</feature>
<dbReference type="InterPro" id="IPR011990">
    <property type="entry name" value="TPR-like_helical_dom_sf"/>
</dbReference>
<gene>
    <name evidence="5" type="ORF">IEO21_00003</name>
</gene>
<dbReference type="AlphaFoldDB" id="A0A8H7PCB2"/>
<accession>A0A8H7PCB2</accession>
<protein>
    <recommendedName>
        <fullName evidence="4">PROP1-like PPR domain-containing protein</fullName>
    </recommendedName>
</protein>
<dbReference type="PANTHER" id="PTHR47939:SF13">
    <property type="entry name" value="OS03G0201400 PROTEIN"/>
    <property type="match status" value="1"/>
</dbReference>
<organism evidence="5 6">
    <name type="scientific">Rhodonia placenta</name>
    <dbReference type="NCBI Taxonomy" id="104341"/>
    <lineage>
        <taxon>Eukaryota</taxon>
        <taxon>Fungi</taxon>
        <taxon>Dikarya</taxon>
        <taxon>Basidiomycota</taxon>
        <taxon>Agaricomycotina</taxon>
        <taxon>Agaricomycetes</taxon>
        <taxon>Polyporales</taxon>
        <taxon>Adustoporiaceae</taxon>
        <taxon>Rhodonia</taxon>
    </lineage>
</organism>
<dbReference type="InterPro" id="IPR002885">
    <property type="entry name" value="PPR_rpt"/>
</dbReference>
<dbReference type="Pfam" id="PF17177">
    <property type="entry name" value="PPR_long"/>
    <property type="match status" value="1"/>
</dbReference>
<sequence>MTSLVETRPEQKLPACSLDAPAHFSPVAPFACAQLTAIGTPADTSSWLSMLWRASRALRHLQPAKALFFPAPLVTTFPSYILGHPLHQSAGLQWSHALAPRAQPIATRDPTEGTGPDAQPENTSPALTSSPEPPPSASDEKAVTVPSRIRFSDPTLGPAIDKLVSKGRPVLLKRSSDPVVAFLTDPVQARKVAIRMADSSEPMRAIRVLIISNKLGCKFAQLLYEGLAHRFAKQGRWPLVRRVVELGKRHTGHTTLRLLNWRTRALVHTQAYASLSGVLELFAEEKVKPDRRTYHLLISGQLRNRDLVRAKRCMGLMEEAGFPPDVSTHALIVSSYRSLGSDPTVQRKALEHLAKADEKEATVILNGLIQMSLDCNDMVAAFRFLTMYDSRIAQSDSQVNEEGIVRVDGDIQRRSHPPPGSVQDTATYTMLVNYFAKTRDLDRACQVFEQMRKAGVRPDSRAAAALIRAHFNTGHSVTALRMVADVCKDTPQIRQLFARIGFSAEMEKDGLHLPPGIGPSAHIFNALLQGILTSHGLNGMRVVMHLMRLHNADMDQYTLEIFLSHLDKVENARPREIMRLLRKLHSEHITPTLRHLHVILRTILRRERRRVIRAEDRAPTDVVSFVSRANGDPPMKEISGVAESFDPSGGVELTPWLSYRRLMEPLVSSLQDRGVRSDRATFALRIRHDAVVKGDMGLAKQGFEAMVGRGLHPNEYHFSALVEGYVRQGDMTAAMDIIRAATKMGVNPNVQMYSMMIVGYAKQKNPTQALHIFHEMTAAGIQPDVVSVHILTRAFILAGAKNTAHNVLMELWPKVAPFPAALRDASLHILMKTFGALVKTGYTFKERLSSKKQRILRWKVRGLVQRWRRPGGE</sequence>
<dbReference type="NCBIfam" id="TIGR00756">
    <property type="entry name" value="PPR"/>
    <property type="match status" value="3"/>
</dbReference>
<dbReference type="PANTHER" id="PTHR47939">
    <property type="entry name" value="MEMBRANE-ASSOCIATED SALT-INDUCIBLE PROTEIN-LIKE"/>
    <property type="match status" value="1"/>
</dbReference>
<dbReference type="EMBL" id="JADOXO010000001">
    <property type="protein sequence ID" value="KAF9822009.1"/>
    <property type="molecule type" value="Genomic_DNA"/>
</dbReference>
<dbReference type="Gene3D" id="1.25.40.10">
    <property type="entry name" value="Tetratricopeptide repeat domain"/>
    <property type="match status" value="3"/>
</dbReference>
<dbReference type="Pfam" id="PF13041">
    <property type="entry name" value="PPR_2"/>
    <property type="match status" value="1"/>
</dbReference>
<feature type="repeat" description="PPR" evidence="2">
    <location>
        <begin position="714"/>
        <end position="748"/>
    </location>
</feature>
<feature type="repeat" description="PPR" evidence="2">
    <location>
        <begin position="424"/>
        <end position="458"/>
    </location>
</feature>
<evidence type="ECO:0000256" key="2">
    <source>
        <dbReference type="PROSITE-ProRule" id="PRU00708"/>
    </source>
</evidence>
<name>A0A8H7PCB2_9APHY</name>
<evidence type="ECO:0000259" key="4">
    <source>
        <dbReference type="Pfam" id="PF17177"/>
    </source>
</evidence>
<evidence type="ECO:0000256" key="1">
    <source>
        <dbReference type="ARBA" id="ARBA00022737"/>
    </source>
</evidence>
<keyword evidence="1" id="KW-0677">Repeat</keyword>
<dbReference type="Proteomes" id="UP000639403">
    <property type="component" value="Unassembled WGS sequence"/>
</dbReference>
<reference evidence="5" key="1">
    <citation type="submission" date="2020-11" db="EMBL/GenBank/DDBJ databases">
        <authorList>
            <person name="Koelle M."/>
            <person name="Horta M.A.C."/>
            <person name="Nowrousian M."/>
            <person name="Ohm R.A."/>
            <person name="Benz P."/>
            <person name="Pilgard A."/>
        </authorList>
    </citation>
    <scope>NUCLEOTIDE SEQUENCE</scope>
    <source>
        <strain evidence="5">FPRL280</strain>
    </source>
</reference>
<reference evidence="5" key="2">
    <citation type="journal article" name="Front. Microbiol.">
        <title>Degradative Capacity of Two Strains of Rhodonia placenta: From Phenotype to Genotype.</title>
        <authorList>
            <person name="Kolle M."/>
            <person name="Horta M.A.C."/>
            <person name="Nowrousian M."/>
            <person name="Ohm R.A."/>
            <person name="Benz J.P."/>
            <person name="Pilgard A."/>
        </authorList>
    </citation>
    <scope>NUCLEOTIDE SEQUENCE</scope>
    <source>
        <strain evidence="5">FPRL280</strain>
    </source>
</reference>
<comment type="caution">
    <text evidence="5">The sequence shown here is derived from an EMBL/GenBank/DDBJ whole genome shotgun (WGS) entry which is preliminary data.</text>
</comment>
<evidence type="ECO:0000313" key="6">
    <source>
        <dbReference type="Proteomes" id="UP000639403"/>
    </source>
</evidence>
<dbReference type="Pfam" id="PF01535">
    <property type="entry name" value="PPR"/>
    <property type="match status" value="1"/>
</dbReference>
<evidence type="ECO:0000313" key="5">
    <source>
        <dbReference type="EMBL" id="KAF9822009.1"/>
    </source>
</evidence>
<proteinExistence type="predicted"/>
<feature type="domain" description="PROP1-like PPR" evidence="4">
    <location>
        <begin position="700"/>
        <end position="813"/>
    </location>
</feature>
<dbReference type="PROSITE" id="PS51375">
    <property type="entry name" value="PPR"/>
    <property type="match status" value="4"/>
</dbReference>